<dbReference type="EMBL" id="JBJVNE010000032">
    <property type="protein sequence ID" value="MFM9652772.1"/>
    <property type="molecule type" value="Genomic_DNA"/>
</dbReference>
<dbReference type="Proteomes" id="UP001631993">
    <property type="component" value="Unassembled WGS sequence"/>
</dbReference>
<evidence type="ECO:0000313" key="1">
    <source>
        <dbReference type="EMBL" id="MFM9652772.1"/>
    </source>
</evidence>
<evidence type="ECO:0000313" key="2">
    <source>
        <dbReference type="Proteomes" id="UP001631993"/>
    </source>
</evidence>
<name>A0ABW9IXN6_STRGJ</name>
<comment type="caution">
    <text evidence="1">The sequence shown here is derived from an EMBL/GenBank/DDBJ whole genome shotgun (WGS) entry which is preliminary data.</text>
</comment>
<reference evidence="1 2" key="1">
    <citation type="submission" date="2024-12" db="EMBL/GenBank/DDBJ databases">
        <title>Forecasting of Potato common scab and diversities of Pathogenic streptomyces spp. in china.</title>
        <authorList>
            <person name="Handique U."/>
            <person name="Wu J."/>
        </authorList>
    </citation>
    <scope>NUCLEOTIDE SEQUENCE [LARGE SCALE GENOMIC DNA]</scope>
    <source>
        <strain evidence="1 2">ZRIMU1585</strain>
    </source>
</reference>
<dbReference type="RefSeq" id="WP_409096880.1">
    <property type="nucleotide sequence ID" value="NZ_JBJVND010000044.1"/>
</dbReference>
<gene>
    <name evidence="1" type="ORF">ACKI1S_42565</name>
</gene>
<keyword evidence="2" id="KW-1185">Reference proteome</keyword>
<protein>
    <recommendedName>
        <fullName evidence="3">DNA-binding protein</fullName>
    </recommendedName>
</protein>
<organism evidence="1 2">
    <name type="scientific">Streptomyces galilaeus</name>
    <dbReference type="NCBI Taxonomy" id="33899"/>
    <lineage>
        <taxon>Bacteria</taxon>
        <taxon>Bacillati</taxon>
        <taxon>Actinomycetota</taxon>
        <taxon>Actinomycetes</taxon>
        <taxon>Kitasatosporales</taxon>
        <taxon>Streptomycetaceae</taxon>
        <taxon>Streptomyces</taxon>
    </lineage>
</organism>
<evidence type="ECO:0008006" key="3">
    <source>
        <dbReference type="Google" id="ProtNLM"/>
    </source>
</evidence>
<accession>A0ABW9IXN6</accession>
<proteinExistence type="predicted"/>
<sequence length="66" mass="7008">MDDLLAPAGYLTARDTQRALGITPGALRNLVYRGRLARSGGTARHPWYAAKDVAAIAANRAERSAA</sequence>